<name>A0A562V0G7_9ACTN</name>
<dbReference type="Pfam" id="PF13238">
    <property type="entry name" value="AAA_18"/>
    <property type="match status" value="1"/>
</dbReference>
<protein>
    <submittedName>
        <fullName evidence="1">Shikimate kinase</fullName>
    </submittedName>
</protein>
<dbReference type="Proteomes" id="UP000321617">
    <property type="component" value="Unassembled WGS sequence"/>
</dbReference>
<dbReference type="Gene3D" id="3.40.50.300">
    <property type="entry name" value="P-loop containing nucleotide triphosphate hydrolases"/>
    <property type="match status" value="1"/>
</dbReference>
<evidence type="ECO:0000313" key="2">
    <source>
        <dbReference type="Proteomes" id="UP000321617"/>
    </source>
</evidence>
<dbReference type="InterPro" id="IPR027417">
    <property type="entry name" value="P-loop_NTPase"/>
</dbReference>
<gene>
    <name evidence="1" type="ORF">LX16_2157</name>
</gene>
<evidence type="ECO:0000313" key="1">
    <source>
        <dbReference type="EMBL" id="TWJ11436.1"/>
    </source>
</evidence>
<sequence length="198" mass="21714">MSSAVASYGGDLRILCPGVPSRYAPGMTRVLITGMSGVGKSTVLRVLAGRGLHTVDTDYDGWCGPADGTPPDRPETRPGWVWREDRMRRLLTGTTGPLYVGGCVENQAVFYRHFDHVVLLSAPEDVVLHRLATRATNDYGRHPDELARELEQRRTVEPLLRAGATLEIDTTAPLADVVDRLTALIDCRGSWDRPVPPL</sequence>
<dbReference type="SUPFAM" id="SSF52540">
    <property type="entry name" value="P-loop containing nucleoside triphosphate hydrolases"/>
    <property type="match status" value="1"/>
</dbReference>
<accession>A0A562V0G7</accession>
<proteinExistence type="predicted"/>
<organism evidence="1 2">
    <name type="scientific">Stackebrandtia albiflava</name>
    <dbReference type="NCBI Taxonomy" id="406432"/>
    <lineage>
        <taxon>Bacteria</taxon>
        <taxon>Bacillati</taxon>
        <taxon>Actinomycetota</taxon>
        <taxon>Actinomycetes</taxon>
        <taxon>Glycomycetales</taxon>
        <taxon>Glycomycetaceae</taxon>
        <taxon>Stackebrandtia</taxon>
    </lineage>
</organism>
<keyword evidence="2" id="KW-1185">Reference proteome</keyword>
<dbReference type="AlphaFoldDB" id="A0A562V0G7"/>
<keyword evidence="1" id="KW-0418">Kinase</keyword>
<keyword evidence="1" id="KW-0808">Transferase</keyword>
<dbReference type="EMBL" id="VLLL01000006">
    <property type="protein sequence ID" value="TWJ11436.1"/>
    <property type="molecule type" value="Genomic_DNA"/>
</dbReference>
<comment type="caution">
    <text evidence="1">The sequence shown here is derived from an EMBL/GenBank/DDBJ whole genome shotgun (WGS) entry which is preliminary data.</text>
</comment>
<reference evidence="1 2" key="1">
    <citation type="journal article" date="2013" name="Stand. Genomic Sci.">
        <title>Genomic Encyclopedia of Type Strains, Phase I: The one thousand microbial genomes (KMG-I) project.</title>
        <authorList>
            <person name="Kyrpides N.C."/>
            <person name="Woyke T."/>
            <person name="Eisen J.A."/>
            <person name="Garrity G."/>
            <person name="Lilburn T.G."/>
            <person name="Beck B.J."/>
            <person name="Whitman W.B."/>
            <person name="Hugenholtz P."/>
            <person name="Klenk H.P."/>
        </authorList>
    </citation>
    <scope>NUCLEOTIDE SEQUENCE [LARGE SCALE GENOMIC DNA]</scope>
    <source>
        <strain evidence="1 2">DSM 45044</strain>
    </source>
</reference>
<dbReference type="GO" id="GO:0016301">
    <property type="term" value="F:kinase activity"/>
    <property type="evidence" value="ECO:0007669"/>
    <property type="project" value="UniProtKB-KW"/>
</dbReference>